<feature type="transmembrane region" description="Helical" evidence="1">
    <location>
        <begin position="76"/>
        <end position="98"/>
    </location>
</feature>
<keyword evidence="1" id="KW-1133">Transmembrane helix</keyword>
<comment type="caution">
    <text evidence="2">The sequence shown here is derived from an EMBL/GenBank/DDBJ whole genome shotgun (WGS) entry which is preliminary data.</text>
</comment>
<name>A0A4R6S2M2_9MICO</name>
<sequence length="116" mass="12282">MHLTGASQNTVYRPGWALAPRVSEPSPYPPPKGLSGVLGARVGQSAEDGDCPTARNAAGVAPYCVKCDRRTSASSIRVAVCVFRLALAMWFSTVRLLIPKRSAISVFVSLPANIPT</sequence>
<keyword evidence="1" id="KW-0812">Transmembrane</keyword>
<dbReference type="EMBL" id="SNYA01000003">
    <property type="protein sequence ID" value="TDP93504.1"/>
    <property type="molecule type" value="Genomic_DNA"/>
</dbReference>
<evidence type="ECO:0000313" key="3">
    <source>
        <dbReference type="Proteomes" id="UP000295601"/>
    </source>
</evidence>
<gene>
    <name evidence="2" type="ORF">EDF62_1485</name>
</gene>
<evidence type="ECO:0000313" key="2">
    <source>
        <dbReference type="EMBL" id="TDP93504.1"/>
    </source>
</evidence>
<proteinExistence type="predicted"/>
<reference evidence="2 3" key="1">
    <citation type="submission" date="2019-03" db="EMBL/GenBank/DDBJ databases">
        <title>Genomic analyses of the natural microbiome of Caenorhabditis elegans.</title>
        <authorList>
            <person name="Samuel B."/>
        </authorList>
    </citation>
    <scope>NUCLEOTIDE SEQUENCE [LARGE SCALE GENOMIC DNA]</scope>
    <source>
        <strain evidence="2 3">JUb18</strain>
    </source>
</reference>
<keyword evidence="3" id="KW-1185">Reference proteome</keyword>
<accession>A0A4R6S2M2</accession>
<dbReference type="AlphaFoldDB" id="A0A4R6S2M2"/>
<evidence type="ECO:0000256" key="1">
    <source>
        <dbReference type="SAM" id="Phobius"/>
    </source>
</evidence>
<organism evidence="2 3">
    <name type="scientific">Leucobacter luti</name>
    <dbReference type="NCBI Taxonomy" id="340320"/>
    <lineage>
        <taxon>Bacteria</taxon>
        <taxon>Bacillati</taxon>
        <taxon>Actinomycetota</taxon>
        <taxon>Actinomycetes</taxon>
        <taxon>Micrococcales</taxon>
        <taxon>Microbacteriaceae</taxon>
        <taxon>Leucobacter</taxon>
    </lineage>
</organism>
<keyword evidence="1" id="KW-0472">Membrane</keyword>
<protein>
    <submittedName>
        <fullName evidence="2">Uncharacterized protein</fullName>
    </submittedName>
</protein>
<dbReference type="Proteomes" id="UP000295601">
    <property type="component" value="Unassembled WGS sequence"/>
</dbReference>